<dbReference type="RefSeq" id="WP_179823393.1">
    <property type="nucleotide sequence ID" value="NZ_JACCFS010000001.1"/>
</dbReference>
<feature type="transmembrane region" description="Helical" evidence="9">
    <location>
        <begin position="514"/>
        <end position="534"/>
    </location>
</feature>
<comment type="similarity">
    <text evidence="2">Belongs to the CPA3 antiporters (TC 2.A.63) subunit D family.</text>
</comment>
<evidence type="ECO:0000259" key="10">
    <source>
        <dbReference type="Pfam" id="PF00361"/>
    </source>
</evidence>
<dbReference type="NCBIfam" id="NF009308">
    <property type="entry name" value="PRK12665.1"/>
    <property type="match status" value="1"/>
</dbReference>
<evidence type="ECO:0000256" key="5">
    <source>
        <dbReference type="ARBA" id="ARBA00022989"/>
    </source>
</evidence>
<feature type="region of interest" description="Disordered" evidence="8">
    <location>
        <begin position="466"/>
        <end position="489"/>
    </location>
</feature>
<dbReference type="Pfam" id="PF00361">
    <property type="entry name" value="Proton_antipo_M"/>
    <property type="match status" value="1"/>
</dbReference>
<feature type="transmembrane region" description="Helical" evidence="9">
    <location>
        <begin position="219"/>
        <end position="244"/>
    </location>
</feature>
<dbReference type="PRINTS" id="PR01437">
    <property type="entry name" value="NUOXDRDTASE4"/>
</dbReference>
<dbReference type="PANTHER" id="PTHR42703:SF1">
    <property type="entry name" value="NA(+)_H(+) ANTIPORTER SUBUNIT D1"/>
    <property type="match status" value="1"/>
</dbReference>
<gene>
    <name evidence="11" type="ORF">HNR10_002550</name>
</gene>
<feature type="transmembrane region" description="Helical" evidence="9">
    <location>
        <begin position="146"/>
        <end position="165"/>
    </location>
</feature>
<feature type="transmembrane region" description="Helical" evidence="9">
    <location>
        <begin position="43"/>
        <end position="63"/>
    </location>
</feature>
<keyword evidence="4 7" id="KW-0812">Transmembrane</keyword>
<evidence type="ECO:0000313" key="11">
    <source>
        <dbReference type="EMBL" id="NYJ34669.1"/>
    </source>
</evidence>
<feature type="transmembrane region" description="Helical" evidence="9">
    <location>
        <begin position="89"/>
        <end position="110"/>
    </location>
</feature>
<keyword evidence="12" id="KW-1185">Reference proteome</keyword>
<keyword evidence="5 9" id="KW-1133">Transmembrane helix</keyword>
<keyword evidence="6 9" id="KW-0472">Membrane</keyword>
<comment type="caution">
    <text evidence="11">The sequence shown here is derived from an EMBL/GenBank/DDBJ whole genome shotgun (WGS) entry which is preliminary data.</text>
</comment>
<evidence type="ECO:0000256" key="6">
    <source>
        <dbReference type="ARBA" id="ARBA00023136"/>
    </source>
</evidence>
<feature type="transmembrane region" description="Helical" evidence="9">
    <location>
        <begin position="419"/>
        <end position="439"/>
    </location>
</feature>
<evidence type="ECO:0000256" key="3">
    <source>
        <dbReference type="ARBA" id="ARBA00022475"/>
    </source>
</evidence>
<protein>
    <submittedName>
        <fullName evidence="11">Multicomponent Na+:H+ antiporter subunit D</fullName>
    </submittedName>
</protein>
<dbReference type="PANTHER" id="PTHR42703">
    <property type="entry name" value="NADH DEHYDROGENASE"/>
    <property type="match status" value="1"/>
</dbReference>
<dbReference type="InterPro" id="IPR001750">
    <property type="entry name" value="ND/Mrp_TM"/>
</dbReference>
<keyword evidence="3" id="KW-1003">Cell membrane</keyword>
<feature type="transmembrane region" description="Helical" evidence="9">
    <location>
        <begin position="284"/>
        <end position="305"/>
    </location>
</feature>
<organism evidence="11 12">
    <name type="scientific">Nocardiopsis aegyptia</name>
    <dbReference type="NCBI Taxonomy" id="220378"/>
    <lineage>
        <taxon>Bacteria</taxon>
        <taxon>Bacillati</taxon>
        <taxon>Actinomycetota</taxon>
        <taxon>Actinomycetes</taxon>
        <taxon>Streptosporangiales</taxon>
        <taxon>Nocardiopsidaceae</taxon>
        <taxon>Nocardiopsis</taxon>
    </lineage>
</organism>
<sequence length="556" mass="57677">MGPLLTLLGEDVHYLVPLPVVLPLFAAGVKLALGIRWPRLQQWLSVGALTVVLVVGVLLMGAADQLGPQAVQIGGWEAPHGITLVADRLSALMVTVSAAITLAVLVYSIGQGMAGKAEVAPLSVYQPTYLILVAGVSNAFLAGDLFNLYVGFEILLTASYVLLTLGGTQSRMRAGAIYVVVSLLSSVLFLIALGLVYAATGTVNMAQLAERLPEISTELRLVLEVFLIMAFGIKAAVFPLAAWLPDSYPIAPAPVTAVFAGLLTKVGVYAIIRAQTLLFPGTQINTFLLWVAMATMLMGILGAVAQNDIKRLLSFTLVSHIGYMVMGVALGNELGLAGAIFYVAHHITVQTTLFLITGLIERRGGSTSLENLGGLARIAPTLAILFFVPAMNLGGIPPLSGFLGKVALLQAGAAAGTPLAYALMASAVLTSLLTLYVIARVWNSAFWRTPAEGMVAEPGTVLEYNEDSSDPSTAALGPGEAVGPSSRIGDASGPVATTIVTSAVLPRSMVGATVALVAMGLALTVFAGPLIAYASEAAAELMARTPYIEAVLGGSR</sequence>
<feature type="domain" description="NADH:quinone oxidoreductase/Mrp antiporter transmembrane" evidence="10">
    <location>
        <begin position="142"/>
        <end position="430"/>
    </location>
</feature>
<dbReference type="GO" id="GO:0008137">
    <property type="term" value="F:NADH dehydrogenase (ubiquinone) activity"/>
    <property type="evidence" value="ECO:0007669"/>
    <property type="project" value="InterPro"/>
</dbReference>
<dbReference type="EMBL" id="JACCFS010000001">
    <property type="protein sequence ID" value="NYJ34669.1"/>
    <property type="molecule type" value="Genomic_DNA"/>
</dbReference>
<evidence type="ECO:0000256" key="9">
    <source>
        <dbReference type="SAM" id="Phobius"/>
    </source>
</evidence>
<reference evidence="11 12" key="1">
    <citation type="submission" date="2020-07" db="EMBL/GenBank/DDBJ databases">
        <title>Sequencing the genomes of 1000 actinobacteria strains.</title>
        <authorList>
            <person name="Klenk H.-P."/>
        </authorList>
    </citation>
    <scope>NUCLEOTIDE SEQUENCE [LARGE SCALE GENOMIC DNA]</scope>
    <source>
        <strain evidence="11 12">DSM 44442</strain>
    </source>
</reference>
<evidence type="ECO:0000256" key="2">
    <source>
        <dbReference type="ARBA" id="ARBA00005346"/>
    </source>
</evidence>
<dbReference type="Proteomes" id="UP000572051">
    <property type="component" value="Unassembled WGS sequence"/>
</dbReference>
<feature type="transmembrane region" description="Helical" evidence="9">
    <location>
        <begin position="251"/>
        <end position="272"/>
    </location>
</feature>
<feature type="transmembrane region" description="Helical" evidence="9">
    <location>
        <begin position="177"/>
        <end position="199"/>
    </location>
</feature>
<name>A0A7Z0JAQ2_9ACTN</name>
<dbReference type="AlphaFoldDB" id="A0A7Z0JAQ2"/>
<feature type="transmembrane region" description="Helical" evidence="9">
    <location>
        <begin position="381"/>
        <end position="399"/>
    </location>
</feature>
<dbReference type="InterPro" id="IPR050586">
    <property type="entry name" value="CPA3_Na-H_Antiporter_D"/>
</dbReference>
<evidence type="ECO:0000256" key="1">
    <source>
        <dbReference type="ARBA" id="ARBA00004651"/>
    </source>
</evidence>
<evidence type="ECO:0000256" key="7">
    <source>
        <dbReference type="RuleBase" id="RU000320"/>
    </source>
</evidence>
<comment type="subcellular location">
    <subcellularLocation>
        <location evidence="1">Cell membrane</location>
        <topology evidence="1">Multi-pass membrane protein</topology>
    </subcellularLocation>
    <subcellularLocation>
        <location evidence="7">Membrane</location>
        <topology evidence="7">Multi-pass membrane protein</topology>
    </subcellularLocation>
</comment>
<dbReference type="GO" id="GO:0042773">
    <property type="term" value="P:ATP synthesis coupled electron transport"/>
    <property type="evidence" value="ECO:0007669"/>
    <property type="project" value="InterPro"/>
</dbReference>
<evidence type="ECO:0000313" key="12">
    <source>
        <dbReference type="Proteomes" id="UP000572051"/>
    </source>
</evidence>
<feature type="transmembrane region" description="Helical" evidence="9">
    <location>
        <begin position="12"/>
        <end position="31"/>
    </location>
</feature>
<dbReference type="InterPro" id="IPR003918">
    <property type="entry name" value="NADH_UbQ_OxRdtase"/>
</dbReference>
<proteinExistence type="inferred from homology"/>
<evidence type="ECO:0000256" key="4">
    <source>
        <dbReference type="ARBA" id="ARBA00022692"/>
    </source>
</evidence>
<accession>A0A7Z0JAQ2</accession>
<dbReference type="GO" id="GO:0005886">
    <property type="term" value="C:plasma membrane"/>
    <property type="evidence" value="ECO:0007669"/>
    <property type="project" value="UniProtKB-SubCell"/>
</dbReference>
<evidence type="ECO:0000256" key="8">
    <source>
        <dbReference type="SAM" id="MobiDB-lite"/>
    </source>
</evidence>